<dbReference type="STRING" id="1754190.A0A1Y1YPP6"/>
<name>A0A1Y1YPP6_9FUNG</name>
<organism evidence="1 2">
    <name type="scientific">Neocallimastix californiae</name>
    <dbReference type="NCBI Taxonomy" id="1754190"/>
    <lineage>
        <taxon>Eukaryota</taxon>
        <taxon>Fungi</taxon>
        <taxon>Fungi incertae sedis</taxon>
        <taxon>Chytridiomycota</taxon>
        <taxon>Chytridiomycota incertae sedis</taxon>
        <taxon>Neocallimastigomycetes</taxon>
        <taxon>Neocallimastigales</taxon>
        <taxon>Neocallimastigaceae</taxon>
        <taxon>Neocallimastix</taxon>
    </lineage>
</organism>
<accession>A0A1Y1YPP6</accession>
<gene>
    <name evidence="1" type="ORF">LY90DRAFT_519854</name>
</gene>
<dbReference type="AlphaFoldDB" id="A0A1Y1YPP6"/>
<reference evidence="1 2" key="1">
    <citation type="submission" date="2016-08" db="EMBL/GenBank/DDBJ databases">
        <title>A Parts List for Fungal Cellulosomes Revealed by Comparative Genomics.</title>
        <authorList>
            <consortium name="DOE Joint Genome Institute"/>
            <person name="Haitjema C.H."/>
            <person name="Gilmore S.P."/>
            <person name="Henske J.K."/>
            <person name="Solomon K.V."/>
            <person name="De Groot R."/>
            <person name="Kuo A."/>
            <person name="Mondo S.J."/>
            <person name="Salamov A.A."/>
            <person name="Labutti K."/>
            <person name="Zhao Z."/>
            <person name="Chiniquy J."/>
            <person name="Barry K."/>
            <person name="Brewer H.M."/>
            <person name="Purvine S.O."/>
            <person name="Wright A.T."/>
            <person name="Boxma B."/>
            <person name="Van Alen T."/>
            <person name="Hackstein J.H."/>
            <person name="Baker S.E."/>
            <person name="Grigoriev I.V."/>
            <person name="O'Malley M.A."/>
        </authorList>
    </citation>
    <scope>NUCLEOTIDE SEQUENCE [LARGE SCALE GENOMIC DNA]</scope>
    <source>
        <strain evidence="1 2">G1</strain>
    </source>
</reference>
<evidence type="ECO:0000313" key="2">
    <source>
        <dbReference type="Proteomes" id="UP000193920"/>
    </source>
</evidence>
<sequence>MINVKKLDATADSGNVNYYMNGADNSNVSPVITSVTVGNNTYWDAKSVLNQYSVFVNDKKLIEYDEVSTSWIEVSVSSNFAAGDLVTKAYLVNPENNEILTTNSVSSPRLFTCVANSTLVSLCSEPSSPITYYVSANDNKLIQYKNSVKSFELNPAVGYYIHTSNVIECSGTSVTCSKYDQSNITGCNASNANKITNSLELCLSDSSNAGTYKSLSLPMTVEKYIFNNKLYSVQRNEIVVVTPSTESEYYLTDKTLVRFNQVRLKVRFTDVVKTGSSCTKITANGYYPNSDSQTYSTYPIIYCENGTCEGRKAGTSDVYCLNKSENAIYVYDGGCSSTKTPYKLTHKTGYYLNNESKELYQCTAGGSCGIYGASSGYYLSQDVSKPLVQCFNSLGVRNSLVYCDSNKSCGIFTGTINGWFISGESNYALTYCNGVSCTSYSDPKNGWYLNGSKNSNKLLITCATSNNKVTCTESTIKNAGYYINAGVNMDTKTLINCSSSSCNYENTAIQKDTYLLNGDNRQLIYCLSSGSCTTVAPSGMGWYLTLDDK</sequence>
<proteinExistence type="predicted"/>
<evidence type="ECO:0008006" key="3">
    <source>
        <dbReference type="Google" id="ProtNLM"/>
    </source>
</evidence>
<keyword evidence="2" id="KW-1185">Reference proteome</keyword>
<dbReference type="Proteomes" id="UP000193920">
    <property type="component" value="Unassembled WGS sequence"/>
</dbReference>
<protein>
    <recommendedName>
        <fullName evidence="3">Scaffoldin</fullName>
    </recommendedName>
</protein>
<dbReference type="EMBL" id="MCOG01000534">
    <property type="protein sequence ID" value="ORX99981.1"/>
    <property type="molecule type" value="Genomic_DNA"/>
</dbReference>
<evidence type="ECO:0000313" key="1">
    <source>
        <dbReference type="EMBL" id="ORX99981.1"/>
    </source>
</evidence>
<comment type="caution">
    <text evidence="1">The sequence shown here is derived from an EMBL/GenBank/DDBJ whole genome shotgun (WGS) entry which is preliminary data.</text>
</comment>